<evidence type="ECO:0000256" key="7">
    <source>
        <dbReference type="ARBA" id="ARBA00038897"/>
    </source>
</evidence>
<keyword evidence="4" id="KW-0274">FAD</keyword>
<comment type="cofactor">
    <cofactor evidence="1">
        <name>FAD</name>
        <dbReference type="ChEBI" id="CHEBI:57692"/>
    </cofactor>
</comment>
<name>A0A830FJK4_9EURY</name>
<comment type="similarity">
    <text evidence="2">Belongs to the FAD-binding oxidoreductase/transferase type 4 family.</text>
</comment>
<evidence type="ECO:0000313" key="9">
    <source>
        <dbReference type="EMBL" id="GGL58938.1"/>
    </source>
</evidence>
<accession>A0A830FJK4</accession>
<evidence type="ECO:0000256" key="2">
    <source>
        <dbReference type="ARBA" id="ARBA00008000"/>
    </source>
</evidence>
<evidence type="ECO:0000256" key="4">
    <source>
        <dbReference type="ARBA" id="ARBA00022827"/>
    </source>
</evidence>
<evidence type="ECO:0000256" key="3">
    <source>
        <dbReference type="ARBA" id="ARBA00022630"/>
    </source>
</evidence>
<keyword evidence="5" id="KW-0809">Transit peptide</keyword>
<evidence type="ECO:0000256" key="5">
    <source>
        <dbReference type="ARBA" id="ARBA00022946"/>
    </source>
</evidence>
<evidence type="ECO:0000256" key="6">
    <source>
        <dbReference type="ARBA" id="ARBA00023002"/>
    </source>
</evidence>
<feature type="domain" description="FAD-binding PCMH-type" evidence="8">
    <location>
        <begin position="35"/>
        <end position="213"/>
    </location>
</feature>
<dbReference type="RefSeq" id="WP_188977805.1">
    <property type="nucleotide sequence ID" value="NZ_BMPG01000002.1"/>
</dbReference>
<keyword evidence="10" id="KW-1185">Reference proteome</keyword>
<dbReference type="Gene3D" id="3.30.70.2740">
    <property type="match status" value="1"/>
</dbReference>
<dbReference type="InterPro" id="IPR016166">
    <property type="entry name" value="FAD-bd_PCMH"/>
</dbReference>
<dbReference type="Proteomes" id="UP000607197">
    <property type="component" value="Unassembled WGS sequence"/>
</dbReference>
<dbReference type="PANTHER" id="PTHR11748">
    <property type="entry name" value="D-LACTATE DEHYDROGENASE"/>
    <property type="match status" value="1"/>
</dbReference>
<dbReference type="Pfam" id="PF02913">
    <property type="entry name" value="FAD-oxidase_C"/>
    <property type="match status" value="1"/>
</dbReference>
<dbReference type="FunFam" id="1.10.45.10:FF:000001">
    <property type="entry name" value="D-lactate dehydrogenase mitochondrial"/>
    <property type="match status" value="1"/>
</dbReference>
<protein>
    <recommendedName>
        <fullName evidence="7">D-lactate dehydrogenase (cytochrome)</fullName>
        <ecNumber evidence="7">1.1.2.4</ecNumber>
    </recommendedName>
</protein>
<dbReference type="Gene3D" id="3.30.465.10">
    <property type="match status" value="1"/>
</dbReference>
<evidence type="ECO:0000256" key="1">
    <source>
        <dbReference type="ARBA" id="ARBA00001974"/>
    </source>
</evidence>
<dbReference type="OrthoDB" id="26910at2157"/>
<dbReference type="InterPro" id="IPR016171">
    <property type="entry name" value="Vanillyl_alc_oxidase_C-sub2"/>
</dbReference>
<dbReference type="Gene3D" id="1.10.45.10">
    <property type="entry name" value="Vanillyl-alcohol Oxidase, Chain A, domain 4"/>
    <property type="match status" value="1"/>
</dbReference>
<comment type="caution">
    <text evidence="9">The sequence shown here is derived from an EMBL/GenBank/DDBJ whole genome shotgun (WGS) entry which is preliminary data.</text>
</comment>
<dbReference type="AlphaFoldDB" id="A0A830FJK4"/>
<dbReference type="PANTHER" id="PTHR11748:SF111">
    <property type="entry name" value="D-LACTATE DEHYDROGENASE, MITOCHONDRIAL-RELATED"/>
    <property type="match status" value="1"/>
</dbReference>
<proteinExistence type="inferred from homology"/>
<sequence>MAYDFDFLDDCLDAGRYSTRAADREQVAGDASPHEPRRPDAVAWPASTAEVSRVLAAANDRGIPVTPRSGGSSLEGNAIPVAGGLVLSTADLTSVDVRPDDLSATVGAGVVYDDLNDRLARHGLRFPPGISSSDVATVGGMVANNASGFNAVRYGETRDHVRALEVVLADGRVVECGSDVVKSSSGYSLKDLFVGSEGTLGIVTEVTLALSGIPAEKRAAIVSFPDVGAAARTVADVVGAGLQPGAIEFLDAFTVEQLRAYADVALPESPTLILELHANNAGVDEDLAFARGICEEHGAERWEDASDGEMDEIWQARRDALPAARAYDAEKDVVVIGDVVVPISKYPDIVTAVADAAADLGVPTPSVGHAGDGNLHYTPLADFDDPDAMERAHELNERVVETAIDLGGTSTGEHGVGTGKRKFMAREHGPAGIDLMRSVKETFDPKGILNPGKVLPDD</sequence>
<dbReference type="PROSITE" id="PS51387">
    <property type="entry name" value="FAD_PCMH"/>
    <property type="match status" value="1"/>
</dbReference>
<dbReference type="InterPro" id="IPR016169">
    <property type="entry name" value="FAD-bd_PCMH_sub2"/>
</dbReference>
<dbReference type="GO" id="GO:0008720">
    <property type="term" value="F:D-lactate dehydrogenase (NAD+) activity"/>
    <property type="evidence" value="ECO:0007669"/>
    <property type="project" value="TreeGrafter"/>
</dbReference>
<keyword evidence="3" id="KW-0285">Flavoprotein</keyword>
<keyword evidence="6" id="KW-0560">Oxidoreductase</keyword>
<dbReference type="GO" id="GO:1903457">
    <property type="term" value="P:lactate catabolic process"/>
    <property type="evidence" value="ECO:0007669"/>
    <property type="project" value="TreeGrafter"/>
</dbReference>
<dbReference type="InterPro" id="IPR016164">
    <property type="entry name" value="FAD-linked_Oxase-like_C"/>
</dbReference>
<evidence type="ECO:0000259" key="8">
    <source>
        <dbReference type="PROSITE" id="PS51387"/>
    </source>
</evidence>
<dbReference type="InterPro" id="IPR036318">
    <property type="entry name" value="FAD-bd_PCMH-like_sf"/>
</dbReference>
<dbReference type="InterPro" id="IPR006094">
    <property type="entry name" value="Oxid_FAD_bind_N"/>
</dbReference>
<dbReference type="SUPFAM" id="SSF55103">
    <property type="entry name" value="FAD-linked oxidases, C-terminal domain"/>
    <property type="match status" value="1"/>
</dbReference>
<dbReference type="GO" id="GO:0071949">
    <property type="term" value="F:FAD binding"/>
    <property type="evidence" value="ECO:0007669"/>
    <property type="project" value="InterPro"/>
</dbReference>
<gene>
    <name evidence="9" type="ORF">GCM10009039_16460</name>
</gene>
<dbReference type="Pfam" id="PF01565">
    <property type="entry name" value="FAD_binding_4"/>
    <property type="match status" value="1"/>
</dbReference>
<dbReference type="FunFam" id="3.30.70.2740:FF:000001">
    <property type="entry name" value="D-lactate dehydrogenase mitochondrial"/>
    <property type="match status" value="1"/>
</dbReference>
<dbReference type="EC" id="1.1.2.4" evidence="7"/>
<reference evidence="9" key="2">
    <citation type="submission" date="2020-09" db="EMBL/GenBank/DDBJ databases">
        <authorList>
            <person name="Sun Q."/>
            <person name="Ohkuma M."/>
        </authorList>
    </citation>
    <scope>NUCLEOTIDE SEQUENCE</scope>
    <source>
        <strain evidence="9">JCM 19596</strain>
    </source>
</reference>
<dbReference type="SUPFAM" id="SSF56176">
    <property type="entry name" value="FAD-binding/transporter-associated domain-like"/>
    <property type="match status" value="1"/>
</dbReference>
<organism evidence="9 10">
    <name type="scientific">Halocalculus aciditolerans</name>
    <dbReference type="NCBI Taxonomy" id="1383812"/>
    <lineage>
        <taxon>Archaea</taxon>
        <taxon>Methanobacteriati</taxon>
        <taxon>Methanobacteriota</taxon>
        <taxon>Stenosarchaea group</taxon>
        <taxon>Halobacteria</taxon>
        <taxon>Halobacteriales</taxon>
        <taxon>Halobacteriaceae</taxon>
        <taxon>Halocalculus</taxon>
    </lineage>
</organism>
<dbReference type="InterPro" id="IPR004113">
    <property type="entry name" value="FAD-bd_oxidored_4_C"/>
</dbReference>
<reference evidence="9" key="1">
    <citation type="journal article" date="2014" name="Int. J. Syst. Evol. Microbiol.">
        <title>Complete genome sequence of Corynebacterium casei LMG S-19264T (=DSM 44701T), isolated from a smear-ripened cheese.</title>
        <authorList>
            <consortium name="US DOE Joint Genome Institute (JGI-PGF)"/>
            <person name="Walter F."/>
            <person name="Albersmeier A."/>
            <person name="Kalinowski J."/>
            <person name="Ruckert C."/>
        </authorList>
    </citation>
    <scope>NUCLEOTIDE SEQUENCE</scope>
    <source>
        <strain evidence="9">JCM 19596</strain>
    </source>
</reference>
<dbReference type="EMBL" id="BMPG01000002">
    <property type="protein sequence ID" value="GGL58938.1"/>
    <property type="molecule type" value="Genomic_DNA"/>
</dbReference>
<dbReference type="GO" id="GO:0004458">
    <property type="term" value="F:D-lactate dehydrogenase (cytochrome) activity"/>
    <property type="evidence" value="ECO:0007669"/>
    <property type="project" value="UniProtKB-EC"/>
</dbReference>
<evidence type="ECO:0000313" key="10">
    <source>
        <dbReference type="Proteomes" id="UP000607197"/>
    </source>
</evidence>